<comment type="caution">
    <text evidence="1">The sequence shown here is derived from an EMBL/GenBank/DDBJ whole genome shotgun (WGS) entry which is preliminary data.</text>
</comment>
<dbReference type="Pfam" id="PF21628">
    <property type="entry name" value="Gp10-like"/>
    <property type="match status" value="1"/>
</dbReference>
<dbReference type="RefSeq" id="WP_094832440.1">
    <property type="nucleotide sequence ID" value="NZ_NEVR01000004.1"/>
</dbReference>
<accession>A0ABX4EW63</accession>
<sequence>MNLINMQLPREEREDHDTLCCDAGDAPRYPYGLCLQLDDKTLEKLGISTLPQVGTELVLMARVKVTTTGQYETQEGSDNNVSLQITDMALDGGQRPDPVKALYGQ</sequence>
<gene>
    <name evidence="1" type="ORF">CAL27_18715</name>
</gene>
<proteinExistence type="predicted"/>
<name>A0ABX4EW63_9BORD</name>
<dbReference type="Proteomes" id="UP000216354">
    <property type="component" value="Unassembled WGS sequence"/>
</dbReference>
<dbReference type="InterPro" id="IPR049302">
    <property type="entry name" value="Gp10-like"/>
</dbReference>
<reference evidence="1 2" key="1">
    <citation type="submission" date="2017-05" db="EMBL/GenBank/DDBJ databases">
        <title>Complete and WGS of Bordetella genogroups.</title>
        <authorList>
            <person name="Spilker T."/>
            <person name="Lipuma J."/>
        </authorList>
    </citation>
    <scope>NUCLEOTIDE SEQUENCE [LARGE SCALE GENOMIC DNA]</scope>
    <source>
        <strain evidence="1 2">AU9795</strain>
    </source>
</reference>
<organism evidence="1 2">
    <name type="scientific">Bordetella genomosp. 1</name>
    <dbReference type="NCBI Taxonomy" id="1395607"/>
    <lineage>
        <taxon>Bacteria</taxon>
        <taxon>Pseudomonadati</taxon>
        <taxon>Pseudomonadota</taxon>
        <taxon>Betaproteobacteria</taxon>
        <taxon>Burkholderiales</taxon>
        <taxon>Alcaligenaceae</taxon>
        <taxon>Bordetella</taxon>
    </lineage>
</organism>
<dbReference type="EMBL" id="NEVR01000004">
    <property type="protein sequence ID" value="OZI58716.1"/>
    <property type="molecule type" value="Genomic_DNA"/>
</dbReference>
<keyword evidence="2" id="KW-1185">Reference proteome</keyword>
<protein>
    <submittedName>
        <fullName evidence="1">Uncharacterized protein</fullName>
    </submittedName>
</protein>
<evidence type="ECO:0000313" key="1">
    <source>
        <dbReference type="EMBL" id="OZI58716.1"/>
    </source>
</evidence>
<evidence type="ECO:0000313" key="2">
    <source>
        <dbReference type="Proteomes" id="UP000216354"/>
    </source>
</evidence>